<name>A0A1G6SUW7_9GAMM</name>
<organism evidence="12 13">
    <name type="scientific">Aquimonas voraii</name>
    <dbReference type="NCBI Taxonomy" id="265719"/>
    <lineage>
        <taxon>Bacteria</taxon>
        <taxon>Pseudomonadati</taxon>
        <taxon>Pseudomonadota</taxon>
        <taxon>Gammaproteobacteria</taxon>
        <taxon>Lysobacterales</taxon>
        <taxon>Lysobacteraceae</taxon>
        <taxon>Aquimonas</taxon>
    </lineage>
</organism>
<dbReference type="GO" id="GO:0003949">
    <property type="term" value="F:1-(5-phosphoribosyl)-5-[(5-phosphoribosylamino)methylideneamino]imidazole-4-carboxamide isomerase activity"/>
    <property type="evidence" value="ECO:0007669"/>
    <property type="project" value="UniProtKB-UniRule"/>
</dbReference>
<dbReference type="SUPFAM" id="SSF51366">
    <property type="entry name" value="Ribulose-phoshate binding barrel"/>
    <property type="match status" value="1"/>
</dbReference>
<keyword evidence="7 9" id="KW-0368">Histidine biosynthesis</keyword>
<dbReference type="InterPro" id="IPR044524">
    <property type="entry name" value="Isoase_HisA-like"/>
</dbReference>
<dbReference type="GO" id="GO:0000162">
    <property type="term" value="P:L-tryptophan biosynthetic process"/>
    <property type="evidence" value="ECO:0007669"/>
    <property type="project" value="TreeGrafter"/>
</dbReference>
<evidence type="ECO:0000313" key="13">
    <source>
        <dbReference type="Proteomes" id="UP000199603"/>
    </source>
</evidence>
<evidence type="ECO:0000256" key="5">
    <source>
        <dbReference type="ARBA" id="ARBA00022490"/>
    </source>
</evidence>
<gene>
    <name evidence="9" type="primary">hisA</name>
    <name evidence="12" type="ORF">SAMN04488509_101708</name>
</gene>
<evidence type="ECO:0000256" key="2">
    <source>
        <dbReference type="ARBA" id="ARBA00004496"/>
    </source>
</evidence>
<dbReference type="Proteomes" id="UP000199603">
    <property type="component" value="Unassembled WGS sequence"/>
</dbReference>
<dbReference type="InterPro" id="IPR006062">
    <property type="entry name" value="His_biosynth"/>
</dbReference>
<dbReference type="GO" id="GO:0005737">
    <property type="term" value="C:cytoplasm"/>
    <property type="evidence" value="ECO:0007669"/>
    <property type="project" value="UniProtKB-SubCell"/>
</dbReference>
<comment type="pathway">
    <text evidence="3 9 11">Amino-acid biosynthesis; L-histidine biosynthesis; L-histidine from 5-phospho-alpha-D-ribose 1-diphosphate: step 4/9.</text>
</comment>
<evidence type="ECO:0000256" key="6">
    <source>
        <dbReference type="ARBA" id="ARBA00022605"/>
    </source>
</evidence>
<comment type="catalytic activity">
    <reaction evidence="1 9 11">
        <text>1-(5-phospho-beta-D-ribosyl)-5-[(5-phospho-beta-D-ribosylamino)methylideneamino]imidazole-4-carboxamide = 5-[(5-phospho-1-deoxy-D-ribulos-1-ylimino)methylamino]-1-(5-phospho-beta-D-ribosyl)imidazole-4-carboxamide</text>
        <dbReference type="Rhea" id="RHEA:15469"/>
        <dbReference type="ChEBI" id="CHEBI:58435"/>
        <dbReference type="ChEBI" id="CHEBI:58525"/>
        <dbReference type="EC" id="5.3.1.16"/>
    </reaction>
</comment>
<feature type="active site" description="Proton donor" evidence="9">
    <location>
        <position position="133"/>
    </location>
</feature>
<dbReference type="NCBIfam" id="TIGR00007">
    <property type="entry name" value="1-(5-phosphoribosyl)-5-[(5-phosphoribosylamino)methylideneamino]imidazole-4-carboxamide isomerase"/>
    <property type="match status" value="1"/>
</dbReference>
<evidence type="ECO:0000256" key="10">
    <source>
        <dbReference type="RuleBase" id="RU003657"/>
    </source>
</evidence>
<dbReference type="AlphaFoldDB" id="A0A1G6SUW7"/>
<dbReference type="HAMAP" id="MF_01014">
    <property type="entry name" value="HisA"/>
    <property type="match status" value="1"/>
</dbReference>
<dbReference type="STRING" id="265719.SAMN04488509_101708"/>
<proteinExistence type="inferred from homology"/>
<dbReference type="FunFam" id="3.20.20.70:FF:000009">
    <property type="entry name" value="1-(5-phosphoribosyl)-5-[(5-phosphoribosylamino)methylideneamino] imidazole-4-carboxamide isomerase"/>
    <property type="match status" value="1"/>
</dbReference>
<feature type="active site" description="Proton acceptor" evidence="9">
    <location>
        <position position="11"/>
    </location>
</feature>
<evidence type="ECO:0000256" key="9">
    <source>
        <dbReference type="HAMAP-Rule" id="MF_01014"/>
    </source>
</evidence>
<dbReference type="OrthoDB" id="9807749at2"/>
<evidence type="ECO:0000256" key="3">
    <source>
        <dbReference type="ARBA" id="ARBA00005133"/>
    </source>
</evidence>
<keyword evidence="8 9" id="KW-0413">Isomerase</keyword>
<evidence type="ECO:0000256" key="7">
    <source>
        <dbReference type="ARBA" id="ARBA00023102"/>
    </source>
</evidence>
<dbReference type="UniPathway" id="UPA00031">
    <property type="reaction ID" value="UER00009"/>
</dbReference>
<comment type="similarity">
    <text evidence="4 9 10">Belongs to the HisA/HisF family.</text>
</comment>
<evidence type="ECO:0000256" key="11">
    <source>
        <dbReference type="RuleBase" id="RU003658"/>
    </source>
</evidence>
<dbReference type="Pfam" id="PF00977">
    <property type="entry name" value="His_biosynth"/>
    <property type="match status" value="1"/>
</dbReference>
<reference evidence="12 13" key="1">
    <citation type="submission" date="2016-10" db="EMBL/GenBank/DDBJ databases">
        <authorList>
            <person name="de Groot N.N."/>
        </authorList>
    </citation>
    <scope>NUCLEOTIDE SEQUENCE [LARGE SCALE GENOMIC DNA]</scope>
    <source>
        <strain evidence="12 13">DSM 16957</strain>
    </source>
</reference>
<protein>
    <recommendedName>
        <fullName evidence="9 11">1-(5-phosphoribosyl)-5-[(5-phosphoribosylamino)methylideneamino] imidazole-4-carboxamide isomerase</fullName>
        <ecNumber evidence="9 11">5.3.1.16</ecNumber>
    </recommendedName>
    <alternativeName>
        <fullName evidence="9">Phosphoribosylformimino-5-aminoimidazole carboxamide ribotide isomerase</fullName>
    </alternativeName>
</protein>
<dbReference type="CDD" id="cd04732">
    <property type="entry name" value="HisA"/>
    <property type="match status" value="1"/>
</dbReference>
<dbReference type="PANTHER" id="PTHR43090:SF2">
    <property type="entry name" value="1-(5-PHOSPHORIBOSYL)-5-[(5-PHOSPHORIBOSYLAMINO)METHYLIDENEAMINO] IMIDAZOLE-4-CARBOXAMIDE ISOMERASE"/>
    <property type="match status" value="1"/>
</dbReference>
<keyword evidence="13" id="KW-1185">Reference proteome</keyword>
<sequence length="245" mass="26015">MTGFVAIPAIDVRDGRVVRLKQGDYAQETRYAADPLQLALDYASAGAEWLHLVDLDAAKAGGYTLAPLVKALRAQSGLRIQSGGGVRSIEDVNALLAAGVDRVVIGSVAVKSPDVVLRWLDQFGASQLCVALDTRRDADGVWRLPVHGWTESAGEELFVLLERYRAAGLRHVLCTDIARDGMLSGPNLELYRDVVRRAPEIALIASGGVSSLEDIRGARAAGAAGVVLGKALLDGRFTVEEALAC</sequence>
<dbReference type="EC" id="5.3.1.16" evidence="9 11"/>
<comment type="subcellular location">
    <subcellularLocation>
        <location evidence="2 9 11">Cytoplasm</location>
    </subcellularLocation>
</comment>
<accession>A0A1G6SUW7</accession>
<evidence type="ECO:0000313" key="12">
    <source>
        <dbReference type="EMBL" id="SDD20593.1"/>
    </source>
</evidence>
<keyword evidence="6 9" id="KW-0028">Amino-acid biosynthesis</keyword>
<dbReference type="Gene3D" id="3.20.20.70">
    <property type="entry name" value="Aldolase class I"/>
    <property type="match status" value="1"/>
</dbReference>
<evidence type="ECO:0000256" key="8">
    <source>
        <dbReference type="ARBA" id="ARBA00023235"/>
    </source>
</evidence>
<dbReference type="GO" id="GO:0000105">
    <property type="term" value="P:L-histidine biosynthetic process"/>
    <property type="evidence" value="ECO:0007669"/>
    <property type="project" value="UniProtKB-UniRule"/>
</dbReference>
<keyword evidence="5 9" id="KW-0963">Cytoplasm</keyword>
<dbReference type="InterPro" id="IPR013785">
    <property type="entry name" value="Aldolase_TIM"/>
</dbReference>
<evidence type="ECO:0000256" key="4">
    <source>
        <dbReference type="ARBA" id="ARBA00009667"/>
    </source>
</evidence>
<dbReference type="EMBL" id="FNAG01000001">
    <property type="protein sequence ID" value="SDD20593.1"/>
    <property type="molecule type" value="Genomic_DNA"/>
</dbReference>
<dbReference type="InterPro" id="IPR011060">
    <property type="entry name" value="RibuloseP-bd_barrel"/>
</dbReference>
<evidence type="ECO:0000256" key="1">
    <source>
        <dbReference type="ARBA" id="ARBA00000901"/>
    </source>
</evidence>
<dbReference type="PANTHER" id="PTHR43090">
    <property type="entry name" value="1-(5-PHOSPHORIBOSYL)-5-[(5-PHOSPHORIBOSYLAMINO)METHYLIDENEAMINO] IMIDAZOLE-4-CARBOXAMIDE ISOMERASE"/>
    <property type="match status" value="1"/>
</dbReference>
<dbReference type="InterPro" id="IPR023016">
    <property type="entry name" value="HisA/PriA"/>
</dbReference>
<dbReference type="InterPro" id="IPR006063">
    <property type="entry name" value="HisA_bact_arch"/>
</dbReference>
<dbReference type="RefSeq" id="WP_091238890.1">
    <property type="nucleotide sequence ID" value="NZ_FNAG01000001.1"/>
</dbReference>